<evidence type="ECO:0000259" key="2">
    <source>
        <dbReference type="Pfam" id="PF06458"/>
    </source>
</evidence>
<protein>
    <recommendedName>
        <fullName evidence="2">MucBP domain-containing protein</fullName>
    </recommendedName>
</protein>
<proteinExistence type="predicted"/>
<feature type="domain" description="MucBP" evidence="2">
    <location>
        <begin position="653"/>
        <end position="713"/>
    </location>
</feature>
<dbReference type="EMBL" id="NGMS01000008">
    <property type="protein sequence ID" value="OTP19956.1"/>
    <property type="molecule type" value="Genomic_DNA"/>
</dbReference>
<dbReference type="Pfam" id="PF06458">
    <property type="entry name" value="MucBP"/>
    <property type="match status" value="1"/>
</dbReference>
<sequence length="806" mass="89631">MPNRLRRPMLVLGTTILIMQAVLMPVGMVYTEATMDTDEQELVELPAMKNYLEEVHASNPHFFFTRSRLQGMTEEPVQVTFFSDQKVSEARVFLPEEATLLKDQLATGISIEEGEQSLEWIVHSKRAQNTFVLPLVFEKSGNYELSVGDTTAHLEISEEVPGEETESSNEDLLAKKDVKEEIAGYGILKNQLSDIPFPPPLEIGHADKPMDQFDRWVSLDSSGDIESGWENIPATTIYSATSGSSRTLINGNPVSHASAVDSMGPIITPGDIIIFENVGTGVDDKPFHARFEVIRTRNSTGINNVMRLNSIGFNNRTGEGTADFSAVTSFVYNDGTNVDGDVLLSLDGSATTNHGSFYITLLNENIKAVLGQPNSQNGWGETDGITTTIKPGASLNIIVPGAPHVQVFSRAVRNSVVLFEQQGPSLDISYDELSVKGAINDERFISEFNIIQRIPKNRREELEIYLNAPDILNKDGLNIRSIINTDGDNLIEDVDVYFNDESNEWIIYFSQEIIDKQAGKNINLALNFTIDKDNNPENYLEEDYLEIGIEVMNSLSSTIAADTAFTWARPWGDPVPQEVGAGISTTDLDSKKFVDNLSNKLEGDAPFVVGFSEEQSFYILGNTFADVIIESEISGIQNIIEVPVTVVEKNGSVFVHYLDRDGNLLADPDELVGKIGEVYETHAKEIQNYHVVMEPDNATGIYEENQIKVTYIYDITPISPLDPLDPEVEVDPENQPGLPEDQVDLSRKTRHLVKRISGFFFKVSRRLVAKGRVYAFCVIVSFNIFKYLHLSLIDITELSIIDQLSF</sequence>
<comment type="caution">
    <text evidence="3">The sequence shown here is derived from an EMBL/GenBank/DDBJ whole genome shotgun (WGS) entry which is preliminary data.</text>
</comment>
<dbReference type="Gene3D" id="3.10.20.320">
    <property type="entry name" value="Putative peptidoglycan bound protein (lpxtg motif)"/>
    <property type="match status" value="1"/>
</dbReference>
<organism evidence="3 4">
    <name type="scientific">Enterococcus mundtii</name>
    <dbReference type="NCBI Taxonomy" id="53346"/>
    <lineage>
        <taxon>Bacteria</taxon>
        <taxon>Bacillati</taxon>
        <taxon>Bacillota</taxon>
        <taxon>Bacilli</taxon>
        <taxon>Lactobacillales</taxon>
        <taxon>Enterococcaceae</taxon>
        <taxon>Enterococcus</taxon>
    </lineage>
</organism>
<evidence type="ECO:0000313" key="4">
    <source>
        <dbReference type="Proteomes" id="UP000195024"/>
    </source>
</evidence>
<keyword evidence="1" id="KW-0677">Repeat</keyword>
<dbReference type="Gene3D" id="2.60.40.3600">
    <property type="match status" value="1"/>
</dbReference>
<reference evidence="3 4" key="1">
    <citation type="submission" date="2017-05" db="EMBL/GenBank/DDBJ databases">
        <title>The Genome Sequence of Enterococcus mundtii 6B1_DIV0119.</title>
        <authorList>
            <consortium name="The Broad Institute Genomics Platform"/>
            <consortium name="The Broad Institute Genomic Center for Infectious Diseases"/>
            <person name="Earl A."/>
            <person name="Manson A."/>
            <person name="Schwartman J."/>
            <person name="Gilmore M."/>
            <person name="Abouelleil A."/>
            <person name="Cao P."/>
            <person name="Chapman S."/>
            <person name="Cusick C."/>
            <person name="Shea T."/>
            <person name="Young S."/>
            <person name="Neafsey D."/>
            <person name="Nusbaum C."/>
            <person name="Birren B."/>
        </authorList>
    </citation>
    <scope>NUCLEOTIDE SEQUENCE [LARGE SCALE GENOMIC DNA]</scope>
    <source>
        <strain evidence="3 4">6B1_DIV0119</strain>
    </source>
</reference>
<gene>
    <name evidence="3" type="ORF">A5802_003296</name>
</gene>
<evidence type="ECO:0000256" key="1">
    <source>
        <dbReference type="ARBA" id="ARBA00022737"/>
    </source>
</evidence>
<dbReference type="Proteomes" id="UP000195024">
    <property type="component" value="Unassembled WGS sequence"/>
</dbReference>
<evidence type="ECO:0000313" key="3">
    <source>
        <dbReference type="EMBL" id="OTP19956.1"/>
    </source>
</evidence>
<dbReference type="InterPro" id="IPR009459">
    <property type="entry name" value="MucBP_dom"/>
</dbReference>
<accession>A0A242KG78</accession>
<dbReference type="AlphaFoldDB" id="A0A242KG78"/>
<name>A0A242KG78_ENTMU</name>